<dbReference type="Pfam" id="PF07714">
    <property type="entry name" value="PK_Tyr_Ser-Thr"/>
    <property type="match status" value="1"/>
</dbReference>
<proteinExistence type="predicted"/>
<dbReference type="GO" id="GO:0005524">
    <property type="term" value="F:ATP binding"/>
    <property type="evidence" value="ECO:0007669"/>
    <property type="project" value="InterPro"/>
</dbReference>
<dbReference type="InterPro" id="IPR051681">
    <property type="entry name" value="Ser/Thr_Kinases-Pseudokinases"/>
</dbReference>
<dbReference type="Proteomes" id="UP000254866">
    <property type="component" value="Unassembled WGS sequence"/>
</dbReference>
<evidence type="ECO:0000313" key="2">
    <source>
        <dbReference type="EMBL" id="RDL30114.1"/>
    </source>
</evidence>
<dbReference type="InterPro" id="IPR001245">
    <property type="entry name" value="Ser-Thr/Tyr_kinase_cat_dom"/>
</dbReference>
<evidence type="ECO:0000259" key="1">
    <source>
        <dbReference type="PROSITE" id="PS50011"/>
    </source>
</evidence>
<dbReference type="OrthoDB" id="1668230at2759"/>
<dbReference type="GO" id="GO:0004674">
    <property type="term" value="F:protein serine/threonine kinase activity"/>
    <property type="evidence" value="ECO:0007669"/>
    <property type="project" value="TreeGrafter"/>
</dbReference>
<organism evidence="2 3">
    <name type="scientific">Venustampulla echinocandica</name>
    <dbReference type="NCBI Taxonomy" id="2656787"/>
    <lineage>
        <taxon>Eukaryota</taxon>
        <taxon>Fungi</taxon>
        <taxon>Dikarya</taxon>
        <taxon>Ascomycota</taxon>
        <taxon>Pezizomycotina</taxon>
        <taxon>Leotiomycetes</taxon>
        <taxon>Helotiales</taxon>
        <taxon>Pleuroascaceae</taxon>
        <taxon>Venustampulla</taxon>
    </lineage>
</organism>
<dbReference type="EMBL" id="NPIC01000016">
    <property type="protein sequence ID" value="RDL30114.1"/>
    <property type="molecule type" value="Genomic_DNA"/>
</dbReference>
<dbReference type="InterPro" id="IPR000719">
    <property type="entry name" value="Prot_kinase_dom"/>
</dbReference>
<dbReference type="InterPro" id="IPR011009">
    <property type="entry name" value="Kinase-like_dom_sf"/>
</dbReference>
<name>A0A370T963_9HELO</name>
<dbReference type="PANTHER" id="PTHR44329">
    <property type="entry name" value="SERINE/THREONINE-PROTEIN KINASE TNNI3K-RELATED"/>
    <property type="match status" value="1"/>
</dbReference>
<dbReference type="Gene3D" id="1.10.510.10">
    <property type="entry name" value="Transferase(Phosphotransferase) domain 1"/>
    <property type="match status" value="1"/>
</dbReference>
<dbReference type="RefSeq" id="XP_031864722.1">
    <property type="nucleotide sequence ID" value="XM_032019015.1"/>
</dbReference>
<protein>
    <recommendedName>
        <fullName evidence="1">Protein kinase domain-containing protein</fullName>
    </recommendedName>
</protein>
<gene>
    <name evidence="2" type="ORF">BP5553_10392</name>
</gene>
<sequence>MQSAEKISRGDTIGGGVSGLVERLPSGNVVKSPWTGSEEAICRAEIALERRIYENLGPHARLVKIIAWDADECVLTMEYMPNGCLRDYLTMHNDEILVAQRLRWAREAAEGLQLLHSTHILHCDVGPKNFLLDANLNLKIADFSGSSFEGSRASACAPPIRFQSPSHDFRGSTIQDDLFALGSMVYFIMTGRAPYEDVGSDEVKKRYKAHNFPSDVTEILCGEIIQRCWHFEVASAQEVYDFVSNESTS</sequence>
<evidence type="ECO:0000313" key="3">
    <source>
        <dbReference type="Proteomes" id="UP000254866"/>
    </source>
</evidence>
<feature type="domain" description="Protein kinase" evidence="1">
    <location>
        <begin position="7"/>
        <end position="249"/>
    </location>
</feature>
<dbReference type="PROSITE" id="PS50011">
    <property type="entry name" value="PROTEIN_KINASE_DOM"/>
    <property type="match status" value="1"/>
</dbReference>
<dbReference type="AlphaFoldDB" id="A0A370T963"/>
<accession>A0A370T963</accession>
<comment type="caution">
    <text evidence="2">The sequence shown here is derived from an EMBL/GenBank/DDBJ whole genome shotgun (WGS) entry which is preliminary data.</text>
</comment>
<reference evidence="2 3" key="1">
    <citation type="journal article" date="2018" name="IMA Fungus">
        <title>IMA Genome-F 9: Draft genome sequence of Annulohypoxylon stygium, Aspergillus mulundensis, Berkeleyomyces basicola (syn. Thielaviopsis basicola), Ceratocystis smalleyi, two Cercospora beticola strains, Coleophoma cylindrospora, Fusarium fracticaudum, Phialophora cf. hyalina, and Morchella septimelata.</title>
        <authorList>
            <person name="Wingfield B.D."/>
            <person name="Bills G.F."/>
            <person name="Dong Y."/>
            <person name="Huang W."/>
            <person name="Nel W.J."/>
            <person name="Swalarsk-Parry B.S."/>
            <person name="Vaghefi N."/>
            <person name="Wilken P.M."/>
            <person name="An Z."/>
            <person name="de Beer Z.W."/>
            <person name="De Vos L."/>
            <person name="Chen L."/>
            <person name="Duong T.A."/>
            <person name="Gao Y."/>
            <person name="Hammerbacher A."/>
            <person name="Kikkert J.R."/>
            <person name="Li Y."/>
            <person name="Li H."/>
            <person name="Li K."/>
            <person name="Li Q."/>
            <person name="Liu X."/>
            <person name="Ma X."/>
            <person name="Naidoo K."/>
            <person name="Pethybridge S.J."/>
            <person name="Sun J."/>
            <person name="Steenkamp E.T."/>
            <person name="van der Nest M.A."/>
            <person name="van Wyk S."/>
            <person name="Wingfield M.J."/>
            <person name="Xiong C."/>
            <person name="Yue Q."/>
            <person name="Zhang X."/>
        </authorList>
    </citation>
    <scope>NUCLEOTIDE SEQUENCE [LARGE SCALE GENOMIC DNA]</scope>
    <source>
        <strain evidence="2 3">BP 5553</strain>
    </source>
</reference>
<dbReference type="SUPFAM" id="SSF56112">
    <property type="entry name" value="Protein kinase-like (PK-like)"/>
    <property type="match status" value="1"/>
</dbReference>
<dbReference type="GeneID" id="43603241"/>
<keyword evidence="3" id="KW-1185">Reference proteome</keyword>